<proteinExistence type="predicted"/>
<evidence type="ECO:0000313" key="2">
    <source>
        <dbReference type="EMBL" id="CTQ65208.1"/>
    </source>
</evidence>
<dbReference type="AlphaFoldDB" id="A0A0M6ZR52"/>
<evidence type="ECO:0000313" key="3">
    <source>
        <dbReference type="Proteomes" id="UP000049983"/>
    </source>
</evidence>
<keyword evidence="1" id="KW-0812">Transmembrane</keyword>
<dbReference type="RefSeq" id="WP_055116698.1">
    <property type="nucleotide sequence ID" value="NZ_CXWA01000003.1"/>
</dbReference>
<keyword evidence="1" id="KW-1133">Transmembrane helix</keyword>
<dbReference type="Proteomes" id="UP000049983">
    <property type="component" value="Unassembled WGS sequence"/>
</dbReference>
<dbReference type="OrthoDB" id="7677329at2"/>
<gene>
    <name evidence="2" type="ORF">LA5096_00679</name>
</gene>
<sequence>MYNPREATEDRHTHNLAILCFAGFVCLLAVYFHYDSGLKYWLLEFFGEKTPGTVLSIQDMNHEQLTLKEALHKSPRNTLKNSTHRFTHDVLVVEVTQPGNAPQVLTFWVPGQWSAGLHSDQTSITYLPVNPRIAYPTDLLENFSFDGKLLVWSLIAGAVILFLAMRTAQSWNRFRNGMRHY</sequence>
<name>A0A0M6ZR52_9HYPH</name>
<dbReference type="GeneID" id="97668126"/>
<keyword evidence="1" id="KW-0472">Membrane</keyword>
<protein>
    <submittedName>
        <fullName evidence="2">Uncharacterized protein</fullName>
    </submittedName>
</protein>
<feature type="transmembrane region" description="Helical" evidence="1">
    <location>
        <begin position="12"/>
        <end position="34"/>
    </location>
</feature>
<reference evidence="3" key="1">
    <citation type="submission" date="2015-07" db="EMBL/GenBank/DDBJ databases">
        <authorList>
            <person name="Rodrigo-Torres Lidia"/>
            <person name="Arahal R.David."/>
        </authorList>
    </citation>
    <scope>NUCLEOTIDE SEQUENCE [LARGE SCALE GENOMIC DNA]</scope>
    <source>
        <strain evidence="3">CECT 5096</strain>
    </source>
</reference>
<feature type="transmembrane region" description="Helical" evidence="1">
    <location>
        <begin position="149"/>
        <end position="168"/>
    </location>
</feature>
<keyword evidence="3" id="KW-1185">Reference proteome</keyword>
<organism evidence="2 3">
    <name type="scientific">Roseibium album</name>
    <dbReference type="NCBI Taxonomy" id="311410"/>
    <lineage>
        <taxon>Bacteria</taxon>
        <taxon>Pseudomonadati</taxon>
        <taxon>Pseudomonadota</taxon>
        <taxon>Alphaproteobacteria</taxon>
        <taxon>Hyphomicrobiales</taxon>
        <taxon>Stappiaceae</taxon>
        <taxon>Roseibium</taxon>
    </lineage>
</organism>
<accession>A0A0M6ZR52</accession>
<evidence type="ECO:0000256" key="1">
    <source>
        <dbReference type="SAM" id="Phobius"/>
    </source>
</evidence>
<dbReference type="EMBL" id="CXWC01000001">
    <property type="protein sequence ID" value="CTQ65208.1"/>
    <property type="molecule type" value="Genomic_DNA"/>
</dbReference>